<reference evidence="1 2" key="1">
    <citation type="submission" date="2020-08" db="EMBL/GenBank/DDBJ databases">
        <title>Genomic Encyclopedia of Type Strains, Phase IV (KMG-IV): sequencing the most valuable type-strain genomes for metagenomic binning, comparative biology and taxonomic classification.</title>
        <authorList>
            <person name="Goeker M."/>
        </authorList>
    </citation>
    <scope>NUCLEOTIDE SEQUENCE [LARGE SCALE GENOMIC DNA]</scope>
    <source>
        <strain evidence="1 2">DSM 104969</strain>
    </source>
</reference>
<dbReference type="EMBL" id="JACIEP010000003">
    <property type="protein sequence ID" value="MBB4035368.1"/>
    <property type="molecule type" value="Genomic_DNA"/>
</dbReference>
<dbReference type="Proteomes" id="UP000555103">
    <property type="component" value="Unassembled WGS sequence"/>
</dbReference>
<evidence type="ECO:0008006" key="3">
    <source>
        <dbReference type="Google" id="ProtNLM"/>
    </source>
</evidence>
<organism evidence="1 2">
    <name type="scientific">Dysgonomonas hofstadii</name>
    <dbReference type="NCBI Taxonomy" id="637886"/>
    <lineage>
        <taxon>Bacteria</taxon>
        <taxon>Pseudomonadati</taxon>
        <taxon>Bacteroidota</taxon>
        <taxon>Bacteroidia</taxon>
        <taxon>Bacteroidales</taxon>
        <taxon>Dysgonomonadaceae</taxon>
        <taxon>Dysgonomonas</taxon>
    </lineage>
</organism>
<protein>
    <recommendedName>
        <fullName evidence="3">Plasmid replication protein RepL domain-containing protein</fullName>
    </recommendedName>
</protein>
<gene>
    <name evidence="1" type="ORF">GGR21_001257</name>
</gene>
<keyword evidence="2" id="KW-1185">Reference proteome</keyword>
<comment type="caution">
    <text evidence="1">The sequence shown here is derived from an EMBL/GenBank/DDBJ whole genome shotgun (WGS) entry which is preliminary data.</text>
</comment>
<dbReference type="RefSeq" id="WP_183306293.1">
    <property type="nucleotide sequence ID" value="NZ_JACIEP010000003.1"/>
</dbReference>
<proteinExistence type="predicted"/>
<evidence type="ECO:0000313" key="2">
    <source>
        <dbReference type="Proteomes" id="UP000555103"/>
    </source>
</evidence>
<sequence>MLKGESVSVVAEETGEVKGRGFNAVIRDRQYDKDHFVKIYKAGREVMPKLSVRATKILWFLINGMGYDDTISLNMMKAKQITGYKNDADIYRGITELKKYNIIANAYMNGLYFINPAMFYRGNRLKLIIYR</sequence>
<evidence type="ECO:0000313" key="1">
    <source>
        <dbReference type="EMBL" id="MBB4035368.1"/>
    </source>
</evidence>
<name>A0A840CMU6_9BACT</name>
<dbReference type="AlphaFoldDB" id="A0A840CMU6"/>
<accession>A0A840CMU6</accession>